<evidence type="ECO:0000256" key="1">
    <source>
        <dbReference type="SAM" id="MobiDB-lite"/>
    </source>
</evidence>
<protein>
    <submittedName>
        <fullName evidence="2">Uncharacterized protein</fullName>
    </submittedName>
</protein>
<sequence length="25" mass="2661">MAGSPSNKGKVFLKRSRSPSVASRI</sequence>
<organism evidence="2 3">
    <name type="scientific">Trifolium medium</name>
    <dbReference type="NCBI Taxonomy" id="97028"/>
    <lineage>
        <taxon>Eukaryota</taxon>
        <taxon>Viridiplantae</taxon>
        <taxon>Streptophyta</taxon>
        <taxon>Embryophyta</taxon>
        <taxon>Tracheophyta</taxon>
        <taxon>Spermatophyta</taxon>
        <taxon>Magnoliopsida</taxon>
        <taxon>eudicotyledons</taxon>
        <taxon>Gunneridae</taxon>
        <taxon>Pentapetalae</taxon>
        <taxon>rosids</taxon>
        <taxon>fabids</taxon>
        <taxon>Fabales</taxon>
        <taxon>Fabaceae</taxon>
        <taxon>Papilionoideae</taxon>
        <taxon>50 kb inversion clade</taxon>
        <taxon>NPAAA clade</taxon>
        <taxon>Hologalegina</taxon>
        <taxon>IRL clade</taxon>
        <taxon>Trifolieae</taxon>
        <taxon>Trifolium</taxon>
    </lineage>
</organism>
<accession>A0A392VD53</accession>
<feature type="region of interest" description="Disordered" evidence="1">
    <location>
        <begin position="1"/>
        <end position="25"/>
    </location>
</feature>
<keyword evidence="3" id="KW-1185">Reference proteome</keyword>
<dbReference type="AlphaFoldDB" id="A0A392VD53"/>
<proteinExistence type="predicted"/>
<evidence type="ECO:0000313" key="2">
    <source>
        <dbReference type="EMBL" id="MCI85373.1"/>
    </source>
</evidence>
<dbReference type="Proteomes" id="UP000265520">
    <property type="component" value="Unassembled WGS sequence"/>
</dbReference>
<dbReference type="EMBL" id="LXQA011113839">
    <property type="protein sequence ID" value="MCI85373.1"/>
    <property type="molecule type" value="Genomic_DNA"/>
</dbReference>
<feature type="non-terminal residue" evidence="2">
    <location>
        <position position="25"/>
    </location>
</feature>
<reference evidence="2 3" key="1">
    <citation type="journal article" date="2018" name="Front. Plant Sci.">
        <title>Red Clover (Trifolium pratense) and Zigzag Clover (T. medium) - A Picture of Genomic Similarities and Differences.</title>
        <authorList>
            <person name="Dluhosova J."/>
            <person name="Istvanek J."/>
            <person name="Nedelnik J."/>
            <person name="Repkova J."/>
        </authorList>
    </citation>
    <scope>NUCLEOTIDE SEQUENCE [LARGE SCALE GENOMIC DNA]</scope>
    <source>
        <strain evidence="3">cv. 10/8</strain>
        <tissue evidence="2">Leaf</tissue>
    </source>
</reference>
<name>A0A392VD53_9FABA</name>
<comment type="caution">
    <text evidence="2">The sequence shown here is derived from an EMBL/GenBank/DDBJ whole genome shotgun (WGS) entry which is preliminary data.</text>
</comment>
<evidence type="ECO:0000313" key="3">
    <source>
        <dbReference type="Proteomes" id="UP000265520"/>
    </source>
</evidence>